<evidence type="ECO:0008006" key="3">
    <source>
        <dbReference type="Google" id="ProtNLM"/>
    </source>
</evidence>
<protein>
    <recommendedName>
        <fullName evidence="3">Replication protein</fullName>
    </recommendedName>
</protein>
<name>A0ABR8DDL7_9NOST</name>
<dbReference type="EMBL" id="JACJSG010000057">
    <property type="protein sequence ID" value="MBD2504701.1"/>
    <property type="molecule type" value="Genomic_DNA"/>
</dbReference>
<organism evidence="1 2">
    <name type="scientific">Anabaena azotica FACHB-119</name>
    <dbReference type="NCBI Taxonomy" id="947527"/>
    <lineage>
        <taxon>Bacteria</taxon>
        <taxon>Bacillati</taxon>
        <taxon>Cyanobacteriota</taxon>
        <taxon>Cyanophyceae</taxon>
        <taxon>Nostocales</taxon>
        <taxon>Nostocaceae</taxon>
        <taxon>Anabaena</taxon>
        <taxon>Anabaena azotica</taxon>
    </lineage>
</organism>
<dbReference type="Proteomes" id="UP000661112">
    <property type="component" value="Unassembled WGS sequence"/>
</dbReference>
<proteinExistence type="predicted"/>
<accession>A0ABR8DDL7</accession>
<reference evidence="1 2" key="1">
    <citation type="journal article" date="2020" name="ISME J.">
        <title>Comparative genomics reveals insights into cyanobacterial evolution and habitat adaptation.</title>
        <authorList>
            <person name="Chen M.Y."/>
            <person name="Teng W.K."/>
            <person name="Zhao L."/>
            <person name="Hu C.X."/>
            <person name="Zhou Y.K."/>
            <person name="Han B.P."/>
            <person name="Song L.R."/>
            <person name="Shu W.S."/>
        </authorList>
    </citation>
    <scope>NUCLEOTIDE SEQUENCE [LARGE SCALE GENOMIC DNA]</scope>
    <source>
        <strain evidence="1 2">FACHB-119</strain>
    </source>
</reference>
<comment type="caution">
    <text evidence="1">The sequence shown here is derived from an EMBL/GenBank/DDBJ whole genome shotgun (WGS) entry which is preliminary data.</text>
</comment>
<sequence length="139" mass="16061">EQREKDGQSSDACVCQGFEKPTVSNWEDYCIGRKAIAQDISVLHGSIADWWKKGLAQFKNKRDVATSRGGNNSLMMESQRLVEQLGWTSQQGQQFLMQQYGKKGRQSLTEYEFHDFIEKLKSMLPEVDDEVGYWEEPPY</sequence>
<evidence type="ECO:0000313" key="2">
    <source>
        <dbReference type="Proteomes" id="UP000661112"/>
    </source>
</evidence>
<evidence type="ECO:0000313" key="1">
    <source>
        <dbReference type="EMBL" id="MBD2504701.1"/>
    </source>
</evidence>
<feature type="non-terminal residue" evidence="1">
    <location>
        <position position="1"/>
    </location>
</feature>
<keyword evidence="2" id="KW-1185">Reference proteome</keyword>
<gene>
    <name evidence="1" type="ORF">H6G83_29545</name>
</gene>